<feature type="region of interest" description="Disordered" evidence="1">
    <location>
        <begin position="1"/>
        <end position="29"/>
    </location>
</feature>
<organism evidence="2 3">
    <name type="scientific">Mesorhizobium muleiense</name>
    <dbReference type="NCBI Taxonomy" id="1004279"/>
    <lineage>
        <taxon>Bacteria</taxon>
        <taxon>Pseudomonadati</taxon>
        <taxon>Pseudomonadota</taxon>
        <taxon>Alphaproteobacteria</taxon>
        <taxon>Hyphomicrobiales</taxon>
        <taxon>Phyllobacteriaceae</taxon>
        <taxon>Mesorhizobium</taxon>
    </lineage>
</organism>
<dbReference type="Proteomes" id="UP000198894">
    <property type="component" value="Unassembled WGS sequence"/>
</dbReference>
<sequence>MRGVGGTAPPSVLPDISPTRGEIGSSGDGTLLATFVIGEISETANLPPSGGDVRQDRGGRRRAPTV</sequence>
<feature type="region of interest" description="Disordered" evidence="1">
    <location>
        <begin position="41"/>
        <end position="66"/>
    </location>
</feature>
<evidence type="ECO:0000313" key="2">
    <source>
        <dbReference type="EMBL" id="SDL30197.1"/>
    </source>
</evidence>
<reference evidence="3" key="1">
    <citation type="submission" date="2016-10" db="EMBL/GenBank/DDBJ databases">
        <authorList>
            <person name="Varghese N."/>
            <person name="Submissions S."/>
        </authorList>
    </citation>
    <scope>NUCLEOTIDE SEQUENCE [LARGE SCALE GENOMIC DNA]</scope>
    <source>
        <strain evidence="3">CGMCC 1.11022</strain>
    </source>
</reference>
<gene>
    <name evidence="2" type="ORF">SAMN05428953_13219</name>
</gene>
<keyword evidence="3" id="KW-1185">Reference proteome</keyword>
<dbReference type="AlphaFoldDB" id="A0A1G9IY53"/>
<evidence type="ECO:0000313" key="3">
    <source>
        <dbReference type="Proteomes" id="UP000198894"/>
    </source>
</evidence>
<proteinExistence type="predicted"/>
<name>A0A1G9IY53_9HYPH</name>
<evidence type="ECO:0000256" key="1">
    <source>
        <dbReference type="SAM" id="MobiDB-lite"/>
    </source>
</evidence>
<protein>
    <submittedName>
        <fullName evidence="2">Precorrin-3B synthase/cobaltochelatase CobN</fullName>
    </submittedName>
</protein>
<dbReference type="EMBL" id="FNEE01000032">
    <property type="protein sequence ID" value="SDL30197.1"/>
    <property type="molecule type" value="Genomic_DNA"/>
</dbReference>
<accession>A0A1G9IY53</accession>